<dbReference type="GO" id="GO:1990528">
    <property type="term" value="C:Rvs161p-Rvs167p complex"/>
    <property type="evidence" value="ECO:0007669"/>
    <property type="project" value="TreeGrafter"/>
</dbReference>
<keyword evidence="6" id="KW-1185">Reference proteome</keyword>
<dbReference type="InterPro" id="IPR036028">
    <property type="entry name" value="SH3-like_dom_sf"/>
</dbReference>
<dbReference type="InterPro" id="IPR046982">
    <property type="entry name" value="BIN3/RVS161-like"/>
</dbReference>
<name>A0A3N4IB69_ASCIM</name>
<dbReference type="GO" id="GO:0006897">
    <property type="term" value="P:endocytosis"/>
    <property type="evidence" value="ECO:0007669"/>
    <property type="project" value="InterPro"/>
</dbReference>
<dbReference type="SMART" id="SM00326">
    <property type="entry name" value="SH3"/>
    <property type="match status" value="1"/>
</dbReference>
<dbReference type="PROSITE" id="PS50002">
    <property type="entry name" value="SH3"/>
    <property type="match status" value="1"/>
</dbReference>
<dbReference type="GO" id="GO:0051666">
    <property type="term" value="P:actin cortical patch localization"/>
    <property type="evidence" value="ECO:0007669"/>
    <property type="project" value="InterPro"/>
</dbReference>
<dbReference type="GO" id="GO:0097320">
    <property type="term" value="P:plasma membrane tubulation"/>
    <property type="evidence" value="ECO:0007669"/>
    <property type="project" value="TreeGrafter"/>
</dbReference>
<feature type="region of interest" description="Disordered" evidence="3">
    <location>
        <begin position="287"/>
        <end position="438"/>
    </location>
</feature>
<evidence type="ECO:0000256" key="3">
    <source>
        <dbReference type="SAM" id="MobiDB-lite"/>
    </source>
</evidence>
<dbReference type="InterPro" id="IPR001452">
    <property type="entry name" value="SH3_domain"/>
</dbReference>
<feature type="compositionally biased region" description="Low complexity" evidence="3">
    <location>
        <begin position="333"/>
        <end position="346"/>
    </location>
</feature>
<proteinExistence type="predicted"/>
<dbReference type="GO" id="GO:0008289">
    <property type="term" value="F:lipid binding"/>
    <property type="evidence" value="ECO:0007669"/>
    <property type="project" value="TreeGrafter"/>
</dbReference>
<dbReference type="Pfam" id="PF03114">
    <property type="entry name" value="BAR"/>
    <property type="match status" value="1"/>
</dbReference>
<dbReference type="PRINTS" id="PR00452">
    <property type="entry name" value="SH3DOMAIN"/>
</dbReference>
<protein>
    <recommendedName>
        <fullName evidence="4">SH3 domain-containing protein</fullName>
    </recommendedName>
</protein>
<dbReference type="AlphaFoldDB" id="A0A3N4IB69"/>
<feature type="compositionally biased region" description="Polar residues" evidence="3">
    <location>
        <begin position="369"/>
        <end position="431"/>
    </location>
</feature>
<dbReference type="PANTHER" id="PTHR47174:SF2">
    <property type="entry name" value="SH3 DOMAIN SIGNALLING PROTEIN (AFU_ORTHOLOGUE AFUA_5G07670)"/>
    <property type="match status" value="1"/>
</dbReference>
<dbReference type="Proteomes" id="UP000275078">
    <property type="component" value="Unassembled WGS sequence"/>
</dbReference>
<reference evidence="5 6" key="1">
    <citation type="journal article" date="2018" name="Nat. Ecol. Evol.">
        <title>Pezizomycetes genomes reveal the molecular basis of ectomycorrhizal truffle lifestyle.</title>
        <authorList>
            <person name="Murat C."/>
            <person name="Payen T."/>
            <person name="Noel B."/>
            <person name="Kuo A."/>
            <person name="Morin E."/>
            <person name="Chen J."/>
            <person name="Kohler A."/>
            <person name="Krizsan K."/>
            <person name="Balestrini R."/>
            <person name="Da Silva C."/>
            <person name="Montanini B."/>
            <person name="Hainaut M."/>
            <person name="Levati E."/>
            <person name="Barry K.W."/>
            <person name="Belfiori B."/>
            <person name="Cichocki N."/>
            <person name="Clum A."/>
            <person name="Dockter R.B."/>
            <person name="Fauchery L."/>
            <person name="Guy J."/>
            <person name="Iotti M."/>
            <person name="Le Tacon F."/>
            <person name="Lindquist E.A."/>
            <person name="Lipzen A."/>
            <person name="Malagnac F."/>
            <person name="Mello A."/>
            <person name="Molinier V."/>
            <person name="Miyauchi S."/>
            <person name="Poulain J."/>
            <person name="Riccioni C."/>
            <person name="Rubini A."/>
            <person name="Sitrit Y."/>
            <person name="Splivallo R."/>
            <person name="Traeger S."/>
            <person name="Wang M."/>
            <person name="Zifcakova L."/>
            <person name="Wipf D."/>
            <person name="Zambonelli A."/>
            <person name="Paolocci F."/>
            <person name="Nowrousian M."/>
            <person name="Ottonello S."/>
            <person name="Baldrian P."/>
            <person name="Spatafora J.W."/>
            <person name="Henrissat B."/>
            <person name="Nagy L.G."/>
            <person name="Aury J.M."/>
            <person name="Wincker P."/>
            <person name="Grigoriev I.V."/>
            <person name="Bonfante P."/>
            <person name="Martin F.M."/>
        </authorList>
    </citation>
    <scope>NUCLEOTIDE SEQUENCE [LARGE SCALE GENOMIC DNA]</scope>
    <source>
        <strain evidence="5 6">RN42</strain>
    </source>
</reference>
<organism evidence="5 6">
    <name type="scientific">Ascobolus immersus RN42</name>
    <dbReference type="NCBI Taxonomy" id="1160509"/>
    <lineage>
        <taxon>Eukaryota</taxon>
        <taxon>Fungi</taxon>
        <taxon>Dikarya</taxon>
        <taxon>Ascomycota</taxon>
        <taxon>Pezizomycotina</taxon>
        <taxon>Pezizomycetes</taxon>
        <taxon>Pezizales</taxon>
        <taxon>Ascobolaceae</taxon>
        <taxon>Ascobolus</taxon>
    </lineage>
</organism>
<feature type="compositionally biased region" description="Basic residues" evidence="3">
    <location>
        <begin position="473"/>
        <end position="488"/>
    </location>
</feature>
<evidence type="ECO:0000256" key="1">
    <source>
        <dbReference type="ARBA" id="ARBA00022443"/>
    </source>
</evidence>
<dbReference type="InterPro" id="IPR027267">
    <property type="entry name" value="AH/BAR_dom_sf"/>
</dbReference>
<sequence>MAKFVQRQVGRWSKRMPDEGDVGALIDEINHLNTFIDNLLEHTGNWRRSWAAILEHQANLAVALSETYQDIPGATRPEGPAHIPVNILDRTAQYAQLQTDIKAELATDIVFVERAVIGPLMDGKGYLKPIMKYIQKRDDKKLDYEKYYKLVENYRAKPNPSKREASILAKGELDLEEATITYRAFDDAIRAQVPPLLHCFSALFPIIMDAIVTVQNTFFAAAYTSIVEFSNELGFGLEHDITREWEADFLPVQHDVEHSLTMIKQGIAVRMPMHQLELDNSLVSKIKGKGGIGPRRPAPPPVPNSRVNSSTSTLGSTSPTQLRRPMMGHRLPSASAPASVASRKSAGSVIHDPEEDDRYSAGLGPPRPSLSTRPTLRTSASNISLAPSDSSSYHAQPQHSSPRISSNIRNHSTPAIQTPQDASWIKPSQSDLRPAPSRIYSSTSINSANVMNAALSGPGSTLSLTSGSMAAAAKKKPPPPPPKKKKPVPPKQEDQYLVALFDFAGDKSQGDLNFRVGDRIRVVKGSGKIDDWWEGECNGATGVFPRNYTELA</sequence>
<dbReference type="EMBL" id="ML119665">
    <property type="protein sequence ID" value="RPA83322.1"/>
    <property type="molecule type" value="Genomic_DNA"/>
</dbReference>
<feature type="region of interest" description="Disordered" evidence="3">
    <location>
        <begin position="465"/>
        <end position="491"/>
    </location>
</feature>
<keyword evidence="1 2" id="KW-0728">SH3 domain</keyword>
<dbReference type="GO" id="GO:0043332">
    <property type="term" value="C:mating projection tip"/>
    <property type="evidence" value="ECO:0007669"/>
    <property type="project" value="TreeGrafter"/>
</dbReference>
<evidence type="ECO:0000313" key="6">
    <source>
        <dbReference type="Proteomes" id="UP000275078"/>
    </source>
</evidence>
<evidence type="ECO:0000313" key="5">
    <source>
        <dbReference type="EMBL" id="RPA83322.1"/>
    </source>
</evidence>
<dbReference type="Pfam" id="PF14604">
    <property type="entry name" value="SH3_9"/>
    <property type="match status" value="1"/>
</dbReference>
<feature type="compositionally biased region" description="Low complexity" evidence="3">
    <location>
        <begin position="304"/>
        <end position="320"/>
    </location>
</feature>
<evidence type="ECO:0000259" key="4">
    <source>
        <dbReference type="PROSITE" id="PS50002"/>
    </source>
</evidence>
<accession>A0A3N4IB69</accession>
<gene>
    <name evidence="5" type="ORF">BJ508DRAFT_413521</name>
</gene>
<dbReference type="OrthoDB" id="10255128at2759"/>
<dbReference type="PANTHER" id="PTHR47174">
    <property type="entry name" value="BRIDGING INTEGRATOR 3"/>
    <property type="match status" value="1"/>
</dbReference>
<dbReference type="SUPFAM" id="SSF50044">
    <property type="entry name" value="SH3-domain"/>
    <property type="match status" value="1"/>
</dbReference>
<dbReference type="Gene3D" id="2.30.30.40">
    <property type="entry name" value="SH3 Domains"/>
    <property type="match status" value="1"/>
</dbReference>
<dbReference type="STRING" id="1160509.A0A3N4IB69"/>
<dbReference type="GO" id="GO:0030479">
    <property type="term" value="C:actin cortical patch"/>
    <property type="evidence" value="ECO:0007669"/>
    <property type="project" value="TreeGrafter"/>
</dbReference>
<evidence type="ECO:0000256" key="2">
    <source>
        <dbReference type="PROSITE-ProRule" id="PRU00192"/>
    </source>
</evidence>
<dbReference type="Gene3D" id="1.20.1270.60">
    <property type="entry name" value="Arfaptin homology (AH) domain/BAR domain"/>
    <property type="match status" value="1"/>
</dbReference>
<feature type="domain" description="SH3" evidence="4">
    <location>
        <begin position="492"/>
        <end position="552"/>
    </location>
</feature>
<dbReference type="InterPro" id="IPR004148">
    <property type="entry name" value="BAR_dom"/>
</dbReference>
<dbReference type="GO" id="GO:0031097">
    <property type="term" value="C:medial cortex"/>
    <property type="evidence" value="ECO:0007669"/>
    <property type="project" value="TreeGrafter"/>
</dbReference>
<dbReference type="SUPFAM" id="SSF103657">
    <property type="entry name" value="BAR/IMD domain-like"/>
    <property type="match status" value="1"/>
</dbReference>